<dbReference type="SMART" id="SM00850">
    <property type="entry name" value="LytTR"/>
    <property type="match status" value="1"/>
</dbReference>
<proteinExistence type="predicted"/>
<keyword evidence="1" id="KW-0597">Phosphoprotein</keyword>
<feature type="modified residue" description="4-aspartylphosphate" evidence="1">
    <location>
        <position position="55"/>
    </location>
</feature>
<organism evidence="4 5">
    <name type="scientific">Pontibacter toksunensis</name>
    <dbReference type="NCBI Taxonomy" id="1332631"/>
    <lineage>
        <taxon>Bacteria</taxon>
        <taxon>Pseudomonadati</taxon>
        <taxon>Bacteroidota</taxon>
        <taxon>Cytophagia</taxon>
        <taxon>Cytophagales</taxon>
        <taxon>Hymenobacteraceae</taxon>
        <taxon>Pontibacter</taxon>
    </lineage>
</organism>
<dbReference type="Pfam" id="PF04397">
    <property type="entry name" value="LytTR"/>
    <property type="match status" value="1"/>
</dbReference>
<sequence length="254" mass="29034">MNVVIIEDEKLAADALADIVAKLRPDTKILSSPGSIMEAVKWLELNQESDLIFCDIHLSDGNSFEIFRKVDVKCPVIFTTAYNQYAIEAFKVNSIDYLLKPIMAEDVAKALKKYESLQQRNLTKGYGDLQEIMQQSQPKQLGARNRFLVKKGQALITVPGEEAACFLAEEGVVFLFTFEGKRFIINQTLDQLEAQLDDRKFFRVNRKFIINIEAVEEIVPYFKGRLSLKVKPPLEMELVVSTYRANAFKQWLDL</sequence>
<dbReference type="PANTHER" id="PTHR37299:SF1">
    <property type="entry name" value="STAGE 0 SPORULATION PROTEIN A HOMOLOG"/>
    <property type="match status" value="1"/>
</dbReference>
<evidence type="ECO:0000256" key="1">
    <source>
        <dbReference type="PROSITE-ProRule" id="PRU00169"/>
    </source>
</evidence>
<dbReference type="PROSITE" id="PS50930">
    <property type="entry name" value="HTH_LYTTR"/>
    <property type="match status" value="1"/>
</dbReference>
<evidence type="ECO:0000259" key="3">
    <source>
        <dbReference type="PROSITE" id="PS50930"/>
    </source>
</evidence>
<dbReference type="EMBL" id="JBHUOX010000038">
    <property type="protein sequence ID" value="MFD3003707.1"/>
    <property type="molecule type" value="Genomic_DNA"/>
</dbReference>
<dbReference type="InterPro" id="IPR007492">
    <property type="entry name" value="LytTR_DNA-bd_dom"/>
</dbReference>
<keyword evidence="5" id="KW-1185">Reference proteome</keyword>
<dbReference type="InterPro" id="IPR046947">
    <property type="entry name" value="LytR-like"/>
</dbReference>
<dbReference type="InterPro" id="IPR001789">
    <property type="entry name" value="Sig_transdc_resp-reg_receiver"/>
</dbReference>
<name>A0ABW6C2T3_9BACT</name>
<reference evidence="5" key="1">
    <citation type="journal article" date="2019" name="Int. J. Syst. Evol. Microbiol.">
        <title>The Global Catalogue of Microorganisms (GCM) 10K type strain sequencing project: providing services to taxonomists for standard genome sequencing and annotation.</title>
        <authorList>
            <consortium name="The Broad Institute Genomics Platform"/>
            <consortium name="The Broad Institute Genome Sequencing Center for Infectious Disease"/>
            <person name="Wu L."/>
            <person name="Ma J."/>
        </authorList>
    </citation>
    <scope>NUCLEOTIDE SEQUENCE [LARGE SCALE GENOMIC DNA]</scope>
    <source>
        <strain evidence="5">KCTC 23984</strain>
    </source>
</reference>
<dbReference type="RefSeq" id="WP_377491622.1">
    <property type="nucleotide sequence ID" value="NZ_JBHUOX010000038.1"/>
</dbReference>
<protein>
    <submittedName>
        <fullName evidence="4">LytR/AlgR family response regulator transcription factor</fullName>
    </submittedName>
</protein>
<gene>
    <name evidence="4" type="ORF">ACFS7Z_25350</name>
</gene>
<feature type="domain" description="HTH LytTR-type" evidence="3">
    <location>
        <begin position="147"/>
        <end position="254"/>
    </location>
</feature>
<comment type="caution">
    <text evidence="4">The sequence shown here is derived from an EMBL/GenBank/DDBJ whole genome shotgun (WGS) entry which is preliminary data.</text>
</comment>
<accession>A0ABW6C2T3</accession>
<dbReference type="PROSITE" id="PS50110">
    <property type="entry name" value="RESPONSE_REGULATORY"/>
    <property type="match status" value="1"/>
</dbReference>
<dbReference type="PANTHER" id="PTHR37299">
    <property type="entry name" value="TRANSCRIPTIONAL REGULATOR-RELATED"/>
    <property type="match status" value="1"/>
</dbReference>
<dbReference type="Proteomes" id="UP001597641">
    <property type="component" value="Unassembled WGS sequence"/>
</dbReference>
<dbReference type="Gene3D" id="3.40.50.2300">
    <property type="match status" value="1"/>
</dbReference>
<evidence type="ECO:0000313" key="5">
    <source>
        <dbReference type="Proteomes" id="UP001597641"/>
    </source>
</evidence>
<dbReference type="SMART" id="SM00448">
    <property type="entry name" value="REC"/>
    <property type="match status" value="1"/>
</dbReference>
<dbReference type="SUPFAM" id="SSF52172">
    <property type="entry name" value="CheY-like"/>
    <property type="match status" value="1"/>
</dbReference>
<dbReference type="Gene3D" id="2.40.50.1020">
    <property type="entry name" value="LytTr DNA-binding domain"/>
    <property type="match status" value="1"/>
</dbReference>
<evidence type="ECO:0000259" key="2">
    <source>
        <dbReference type="PROSITE" id="PS50110"/>
    </source>
</evidence>
<dbReference type="InterPro" id="IPR011006">
    <property type="entry name" value="CheY-like_superfamily"/>
</dbReference>
<dbReference type="Pfam" id="PF00072">
    <property type="entry name" value="Response_reg"/>
    <property type="match status" value="1"/>
</dbReference>
<feature type="domain" description="Response regulatory" evidence="2">
    <location>
        <begin position="2"/>
        <end position="115"/>
    </location>
</feature>
<evidence type="ECO:0000313" key="4">
    <source>
        <dbReference type="EMBL" id="MFD3003707.1"/>
    </source>
</evidence>